<keyword evidence="1" id="KW-0472">Membrane</keyword>
<name>A0A840S2U3_9BURK</name>
<dbReference type="RefSeq" id="WP_138857126.1">
    <property type="nucleotide sequence ID" value="NZ_CP040709.1"/>
</dbReference>
<dbReference type="PANTHER" id="PTHR41532:SF1">
    <property type="entry name" value="FIXS PROTEIN"/>
    <property type="match status" value="1"/>
</dbReference>
<dbReference type="Pfam" id="PF03597">
    <property type="entry name" value="FixS"/>
    <property type="match status" value="1"/>
</dbReference>
<keyword evidence="1" id="KW-0812">Transmembrane</keyword>
<dbReference type="OrthoDB" id="9802763at2"/>
<reference evidence="2 3" key="1">
    <citation type="submission" date="2020-08" db="EMBL/GenBank/DDBJ databases">
        <title>Genomic Encyclopedia of Type Strains, Phase IV (KMG-IV): sequencing the most valuable type-strain genomes for metagenomic binning, comparative biology and taxonomic classification.</title>
        <authorList>
            <person name="Goeker M."/>
        </authorList>
    </citation>
    <scope>NUCLEOTIDE SEQUENCE [LARGE SCALE GENOMIC DNA]</scope>
    <source>
        <strain evidence="2 3">DSM 23958</strain>
    </source>
</reference>
<organism evidence="2 3">
    <name type="scientific">Inhella inkyongensis</name>
    <dbReference type="NCBI Taxonomy" id="392593"/>
    <lineage>
        <taxon>Bacteria</taxon>
        <taxon>Pseudomonadati</taxon>
        <taxon>Pseudomonadota</taxon>
        <taxon>Betaproteobacteria</taxon>
        <taxon>Burkholderiales</taxon>
        <taxon>Sphaerotilaceae</taxon>
        <taxon>Inhella</taxon>
    </lineage>
</organism>
<proteinExistence type="predicted"/>
<evidence type="ECO:0000313" key="2">
    <source>
        <dbReference type="EMBL" id="MBB5203852.1"/>
    </source>
</evidence>
<dbReference type="EMBL" id="JACHHO010000001">
    <property type="protein sequence ID" value="MBB5203852.1"/>
    <property type="molecule type" value="Genomic_DNA"/>
</dbReference>
<evidence type="ECO:0000313" key="3">
    <source>
        <dbReference type="Proteomes" id="UP000554837"/>
    </source>
</evidence>
<accession>A0A840S2U3</accession>
<dbReference type="Proteomes" id="UP000554837">
    <property type="component" value="Unassembled WGS sequence"/>
</dbReference>
<sequence length="63" mass="6898">MDILYLLIPVTVLIAFGVLIVFAWSLKSGQFEDVEQEGARILVDEDHSLDPVQEAIDGDQGAP</sequence>
<dbReference type="PANTHER" id="PTHR41532">
    <property type="entry name" value="FIXS PROTEIN"/>
    <property type="match status" value="1"/>
</dbReference>
<gene>
    <name evidence="2" type="ORF">HNQ51_001145</name>
</gene>
<dbReference type="AlphaFoldDB" id="A0A840S2U3"/>
<keyword evidence="1" id="KW-1133">Transmembrane helix</keyword>
<evidence type="ECO:0000256" key="1">
    <source>
        <dbReference type="SAM" id="Phobius"/>
    </source>
</evidence>
<feature type="transmembrane region" description="Helical" evidence="1">
    <location>
        <begin position="6"/>
        <end position="26"/>
    </location>
</feature>
<dbReference type="NCBIfam" id="TIGR00847">
    <property type="entry name" value="ccoS"/>
    <property type="match status" value="1"/>
</dbReference>
<protein>
    <submittedName>
        <fullName evidence="2">Cbb3-type cytochrome oxidase maturation protein</fullName>
    </submittedName>
</protein>
<dbReference type="InterPro" id="IPR004714">
    <property type="entry name" value="Cyt_oxidase_maturation_cbb3"/>
</dbReference>
<keyword evidence="3" id="KW-1185">Reference proteome</keyword>
<comment type="caution">
    <text evidence="2">The sequence shown here is derived from an EMBL/GenBank/DDBJ whole genome shotgun (WGS) entry which is preliminary data.</text>
</comment>